<dbReference type="AlphaFoldDB" id="A0A9D4UT23"/>
<feature type="compositionally biased region" description="Basic and acidic residues" evidence="7">
    <location>
        <begin position="90"/>
        <end position="109"/>
    </location>
</feature>
<dbReference type="Pfam" id="PF17862">
    <property type="entry name" value="AAA_lid_3"/>
    <property type="match status" value="2"/>
</dbReference>
<dbReference type="InterPro" id="IPR003959">
    <property type="entry name" value="ATPase_AAA_core"/>
</dbReference>
<evidence type="ECO:0000313" key="9">
    <source>
        <dbReference type="EMBL" id="KAI5073337.1"/>
    </source>
</evidence>
<evidence type="ECO:0000256" key="4">
    <source>
        <dbReference type="ARBA" id="ARBA00022528"/>
    </source>
</evidence>
<comment type="similarity">
    <text evidence="2">Belongs to the AAA ATPase family.</text>
</comment>
<dbReference type="GO" id="GO:0016887">
    <property type="term" value="F:ATP hydrolysis activity"/>
    <property type="evidence" value="ECO:0007669"/>
    <property type="project" value="InterPro"/>
</dbReference>
<dbReference type="FunFam" id="3.40.50.300:FF:000567">
    <property type="entry name" value="ATPase, AAA family protein"/>
    <property type="match status" value="1"/>
</dbReference>
<feature type="compositionally biased region" description="Low complexity" evidence="7">
    <location>
        <begin position="178"/>
        <end position="188"/>
    </location>
</feature>
<evidence type="ECO:0000259" key="8">
    <source>
        <dbReference type="SMART" id="SM00382"/>
    </source>
</evidence>
<dbReference type="SUPFAM" id="SSF52540">
    <property type="entry name" value="P-loop containing nucleoside triphosphate hydrolases"/>
    <property type="match status" value="2"/>
</dbReference>
<dbReference type="InterPro" id="IPR038100">
    <property type="entry name" value="NLV2_N_sf"/>
</dbReference>
<feature type="region of interest" description="Disordered" evidence="7">
    <location>
        <begin position="1"/>
        <end position="22"/>
    </location>
</feature>
<evidence type="ECO:0000256" key="5">
    <source>
        <dbReference type="ARBA" id="ARBA00022741"/>
    </source>
</evidence>
<dbReference type="InterPro" id="IPR041569">
    <property type="entry name" value="AAA_lid_3"/>
</dbReference>
<dbReference type="PANTHER" id="PTHR48470">
    <property type="entry name" value="CELL DIVISION CONTROL PROTEIN 48 C ISOFORM 1"/>
    <property type="match status" value="1"/>
</dbReference>
<evidence type="ECO:0000256" key="7">
    <source>
        <dbReference type="SAM" id="MobiDB-lite"/>
    </source>
</evidence>
<dbReference type="Proteomes" id="UP000886520">
    <property type="component" value="Chromosome 11"/>
</dbReference>
<dbReference type="FunFam" id="3.40.50.300:FF:000365">
    <property type="entry name" value="Ribosome biogenesis ATPase RIX7"/>
    <property type="match status" value="1"/>
</dbReference>
<dbReference type="Pfam" id="PF16725">
    <property type="entry name" value="Nucleolin_bd"/>
    <property type="match status" value="1"/>
</dbReference>
<dbReference type="SMART" id="SM00382">
    <property type="entry name" value="AAA"/>
    <property type="match status" value="2"/>
</dbReference>
<dbReference type="GO" id="GO:0005737">
    <property type="term" value="C:cytoplasm"/>
    <property type="evidence" value="ECO:0007669"/>
    <property type="project" value="UniProtKB-SubCell"/>
</dbReference>
<organism evidence="9 10">
    <name type="scientific">Adiantum capillus-veneris</name>
    <name type="common">Maidenhair fern</name>
    <dbReference type="NCBI Taxonomy" id="13818"/>
    <lineage>
        <taxon>Eukaryota</taxon>
        <taxon>Viridiplantae</taxon>
        <taxon>Streptophyta</taxon>
        <taxon>Embryophyta</taxon>
        <taxon>Tracheophyta</taxon>
        <taxon>Polypodiopsida</taxon>
        <taxon>Polypodiidae</taxon>
        <taxon>Polypodiales</taxon>
        <taxon>Pteridineae</taxon>
        <taxon>Pteridaceae</taxon>
        <taxon>Vittarioideae</taxon>
        <taxon>Adiantum</taxon>
    </lineage>
</organism>
<dbReference type="PROSITE" id="PS00674">
    <property type="entry name" value="AAA"/>
    <property type="match status" value="2"/>
</dbReference>
<dbReference type="InterPro" id="IPR003960">
    <property type="entry name" value="ATPase_AAA_CS"/>
</dbReference>
<dbReference type="InterPro" id="IPR055278">
    <property type="entry name" value="CDC48c"/>
</dbReference>
<keyword evidence="6" id="KW-0067">ATP-binding</keyword>
<dbReference type="Pfam" id="PF00004">
    <property type="entry name" value="AAA"/>
    <property type="match status" value="2"/>
</dbReference>
<dbReference type="InterPro" id="IPR031996">
    <property type="entry name" value="NVL2_nucleolin-bd"/>
</dbReference>
<proteinExistence type="inferred from homology"/>
<dbReference type="Gene3D" id="1.10.10.2010">
    <property type="match status" value="1"/>
</dbReference>
<dbReference type="OrthoDB" id="27435at2759"/>
<comment type="caution">
    <text evidence="9">The sequence shown here is derived from an EMBL/GenBank/DDBJ whole genome shotgun (WGS) entry which is preliminary data.</text>
</comment>
<evidence type="ECO:0000256" key="1">
    <source>
        <dbReference type="ARBA" id="ARBA00004496"/>
    </source>
</evidence>
<evidence type="ECO:0000256" key="6">
    <source>
        <dbReference type="ARBA" id="ARBA00022840"/>
    </source>
</evidence>
<accession>A0A9D4UT23</accession>
<dbReference type="InterPro" id="IPR003593">
    <property type="entry name" value="AAA+_ATPase"/>
</dbReference>
<dbReference type="EMBL" id="JABFUD020000011">
    <property type="protein sequence ID" value="KAI5073337.1"/>
    <property type="molecule type" value="Genomic_DNA"/>
</dbReference>
<feature type="compositionally biased region" description="Basic and acidic residues" evidence="7">
    <location>
        <begin position="160"/>
        <end position="170"/>
    </location>
</feature>
<reference evidence="9" key="1">
    <citation type="submission" date="2021-01" db="EMBL/GenBank/DDBJ databases">
        <title>Adiantum capillus-veneris genome.</title>
        <authorList>
            <person name="Fang Y."/>
            <person name="Liao Q."/>
        </authorList>
    </citation>
    <scope>NUCLEOTIDE SEQUENCE</scope>
    <source>
        <strain evidence="9">H3</strain>
        <tissue evidence="9">Leaf</tissue>
    </source>
</reference>
<keyword evidence="4" id="KW-0150">Chloroplast</keyword>
<name>A0A9D4UT23_ADICA</name>
<keyword evidence="10" id="KW-1185">Reference proteome</keyword>
<feature type="domain" description="AAA+ ATPase" evidence="8">
    <location>
        <begin position="717"/>
        <end position="853"/>
    </location>
</feature>
<evidence type="ECO:0000256" key="3">
    <source>
        <dbReference type="ARBA" id="ARBA00022490"/>
    </source>
</evidence>
<keyword evidence="3" id="KW-0963">Cytoplasm</keyword>
<evidence type="ECO:0000313" key="10">
    <source>
        <dbReference type="Proteomes" id="UP000886520"/>
    </source>
</evidence>
<comment type="subcellular location">
    <subcellularLocation>
        <location evidence="1">Cytoplasm</location>
    </subcellularLocation>
</comment>
<dbReference type="Gene3D" id="3.40.50.300">
    <property type="entry name" value="P-loop containing nucleotide triphosphate hydrolases"/>
    <property type="match status" value="2"/>
</dbReference>
<dbReference type="Gene3D" id="1.10.8.60">
    <property type="match status" value="2"/>
</dbReference>
<keyword evidence="4" id="KW-0934">Plastid</keyword>
<evidence type="ECO:0000256" key="2">
    <source>
        <dbReference type="ARBA" id="ARBA00006914"/>
    </source>
</evidence>
<dbReference type="GO" id="GO:0005524">
    <property type="term" value="F:ATP binding"/>
    <property type="evidence" value="ECO:0007669"/>
    <property type="project" value="UniProtKB-KW"/>
</dbReference>
<feature type="domain" description="AAA+ ATPase" evidence="8">
    <location>
        <begin position="382"/>
        <end position="533"/>
    </location>
</feature>
<feature type="compositionally biased region" description="Low complexity" evidence="7">
    <location>
        <begin position="110"/>
        <end position="119"/>
    </location>
</feature>
<keyword evidence="5" id="KW-0547">Nucleotide-binding</keyword>
<feature type="region of interest" description="Disordered" evidence="7">
    <location>
        <begin position="84"/>
        <end position="188"/>
    </location>
</feature>
<dbReference type="InterPro" id="IPR027417">
    <property type="entry name" value="P-loop_NTPase"/>
</dbReference>
<dbReference type="PANTHER" id="PTHR48470:SF1">
    <property type="entry name" value="CELL DIVISION CONTROL PROTEIN 48 C ISOFORM 1"/>
    <property type="match status" value="1"/>
</dbReference>
<gene>
    <name evidence="9" type="ORF">GOP47_0011350</name>
</gene>
<sequence>MKYEGNRRKRSPKILKPRDRSSSEHYMLDPLLVPRLEQFSYNNSISDVEACVEYLRHHYKEYARKQQGPFRKLVIKAIHIVRQKQRSSPLHRELKLQVQEEDHSSRRQGDSASVSSTDTSSDEAQEESFMSGLGDPPGESGDDGDLRAQTSVRKKRKRGHGSDKTGFKSDTDEDEVLRPSPSFNLLNSSLRTAYHGAPASGKKDVDDSEKIPTKKGNISLKQVSEDGEPTIVQAFAPPDVIAAAARAAAAKTGNKNVKQLEESNRRSDVAPSIIDKVASTELLVKPDPLSGVINAYDIGKTPEKSIEQVIKKAAVRIGRTEIPILKKKTSISERKEKETLSSPAEAVQFSDLGGIDRVLDLIQEIMFPLYNPGIYSWLGLQPIGGVLLHGPPGCGKTKLANAIAHEAGLPFLKISGPEVVSGMSGESEAKVRSLFAEAARLAPSIIFIDEIDSITSKRENAQREMERRIVTQLMTCMDELNEKPSDESDESALNAKSKRHVLVIGATNRPEALDPALRRPGRFDREILLGVPDENGRAQILSVLAKHLRLEGSFDFKRIARCTPGFVGADLAALTREAGSVAIKRIMTCRISETCKESPSLPNRSVEGAMASIHISSSQQGNDSKKVLECDPSHLDSFWWKKKWTPKDLCALNITMQDFEEAVGAVQPSTKREGFSAIPNVKWEDVGALGSLQKCLEFFISRRIKHPEDYEMLGLDMDTGFLLYGPPGCGKTLVAKAVANDAQANFIYVKGPELLNKYVGESEHSVRALFARARSCSPCIIFFDELDALAPRRGTDGNAVAERVLNQLLSEMDGSDKRKGIFLIGATNRPDMIDPAVLRPGRLGKLLYIPLPDGEGRLSILKTLTARKPISSDVDLLSIAVNKLCEGLSGADLAALVNEACIVGLQEKCLTSTSSSTGEELQPLLIHSRHFDMALSQISPSVSKQDMAYYNGLPKKFGRTSGLNGIAAETFV</sequence>
<protein>
    <recommendedName>
        <fullName evidence="8">AAA+ ATPase domain-containing protein</fullName>
    </recommendedName>
</protein>